<organism evidence="1 2">
    <name type="scientific">Pangasius djambal</name>
    <dbReference type="NCBI Taxonomy" id="1691987"/>
    <lineage>
        <taxon>Eukaryota</taxon>
        <taxon>Metazoa</taxon>
        <taxon>Chordata</taxon>
        <taxon>Craniata</taxon>
        <taxon>Vertebrata</taxon>
        <taxon>Euteleostomi</taxon>
        <taxon>Actinopterygii</taxon>
        <taxon>Neopterygii</taxon>
        <taxon>Teleostei</taxon>
        <taxon>Ostariophysi</taxon>
        <taxon>Siluriformes</taxon>
        <taxon>Pangasiidae</taxon>
        <taxon>Pangasius</taxon>
    </lineage>
</organism>
<evidence type="ECO:0000313" key="1">
    <source>
        <dbReference type="EMBL" id="MCJ8729822.1"/>
    </source>
</evidence>
<evidence type="ECO:0000313" key="2">
    <source>
        <dbReference type="Proteomes" id="UP000830395"/>
    </source>
</evidence>
<keyword evidence="2" id="KW-1185">Reference proteome</keyword>
<protein>
    <submittedName>
        <fullName evidence="1">Uncharacterized protein</fullName>
    </submittedName>
</protein>
<reference evidence="1" key="1">
    <citation type="submission" date="2020-02" db="EMBL/GenBank/DDBJ databases">
        <title>Genome sequencing of the panga catfish, Pangasius djambal.</title>
        <authorList>
            <person name="Wen M."/>
            <person name="Zahm M."/>
            <person name="Roques C."/>
            <person name="Cabau C."/>
            <person name="Klopp C."/>
            <person name="Donnadieu C."/>
            <person name="Jouanno E."/>
            <person name="Avarre J.-C."/>
            <person name="Campet M."/>
            <person name="Ha T."/>
            <person name="Dugue R."/>
            <person name="Lampietro C."/>
            <person name="Louis A."/>
            <person name="Herpin A."/>
            <person name="Echchiki A."/>
            <person name="Berthelot C."/>
            <person name="Parey E."/>
            <person name="Roest-Crollius H."/>
            <person name="Braasch I."/>
            <person name="Postlethwait J.H."/>
            <person name="Bobe J."/>
            <person name="Montfort J."/>
            <person name="Bouchez O."/>
            <person name="Begum T."/>
            <person name="Schartl M."/>
            <person name="Gustiano R."/>
            <person name="Guiguen Y."/>
        </authorList>
    </citation>
    <scope>NUCLEOTIDE SEQUENCE</scope>
    <source>
        <strain evidence="1">Pdj_M5554</strain>
    </source>
</reference>
<sequence>MKMRKWRGNERGREAVLSGRARGSSSSSRSNISSFYWESERANRAKLEQTARNPPNLPWGAAAAQPPVWTDVLAEMSRHIYIRNKLGEGIQAPIFQVKPASALHTPPVLKLKSAVESI</sequence>
<name>A0ACC5Y2I8_9TELE</name>
<dbReference type="EMBL" id="CM040976">
    <property type="protein sequence ID" value="MCJ8729822.1"/>
    <property type="molecule type" value="Genomic_DNA"/>
</dbReference>
<accession>A0ACC5Y2I8</accession>
<comment type="caution">
    <text evidence="1">The sequence shown here is derived from an EMBL/GenBank/DDBJ whole genome shotgun (WGS) entry which is preliminary data.</text>
</comment>
<dbReference type="Proteomes" id="UP000830395">
    <property type="component" value="Chromosome 2"/>
</dbReference>
<proteinExistence type="predicted"/>
<gene>
    <name evidence="1" type="ORF">PDJAM_G00111460</name>
</gene>